<proteinExistence type="predicted"/>
<dbReference type="Proteomes" id="UP001165065">
    <property type="component" value="Unassembled WGS sequence"/>
</dbReference>
<organism evidence="3 4">
    <name type="scientific">Triparma columacea</name>
    <dbReference type="NCBI Taxonomy" id="722753"/>
    <lineage>
        <taxon>Eukaryota</taxon>
        <taxon>Sar</taxon>
        <taxon>Stramenopiles</taxon>
        <taxon>Ochrophyta</taxon>
        <taxon>Bolidophyceae</taxon>
        <taxon>Parmales</taxon>
        <taxon>Triparmaceae</taxon>
        <taxon>Triparma</taxon>
    </lineage>
</organism>
<evidence type="ECO:0000313" key="4">
    <source>
        <dbReference type="Proteomes" id="UP001165065"/>
    </source>
</evidence>
<evidence type="ECO:0000256" key="2">
    <source>
        <dbReference type="SAM" id="Phobius"/>
    </source>
</evidence>
<keyword evidence="2" id="KW-0472">Membrane</keyword>
<gene>
    <name evidence="3" type="ORF">TrCOL_g4675</name>
</gene>
<feature type="transmembrane region" description="Helical" evidence="2">
    <location>
        <begin position="224"/>
        <end position="245"/>
    </location>
</feature>
<keyword evidence="2" id="KW-1133">Transmembrane helix</keyword>
<accession>A0A9W7LD71</accession>
<feature type="region of interest" description="Disordered" evidence="1">
    <location>
        <begin position="1"/>
        <end position="67"/>
    </location>
</feature>
<name>A0A9W7LD71_9STRA</name>
<evidence type="ECO:0000313" key="3">
    <source>
        <dbReference type="EMBL" id="GMI46224.1"/>
    </source>
</evidence>
<dbReference type="OrthoDB" id="10572134at2759"/>
<reference evidence="4" key="1">
    <citation type="journal article" date="2023" name="Commun. Biol.">
        <title>Genome analysis of Parmales, the sister group of diatoms, reveals the evolutionary specialization of diatoms from phago-mixotrophs to photoautotrophs.</title>
        <authorList>
            <person name="Ban H."/>
            <person name="Sato S."/>
            <person name="Yoshikawa S."/>
            <person name="Yamada K."/>
            <person name="Nakamura Y."/>
            <person name="Ichinomiya M."/>
            <person name="Sato N."/>
            <person name="Blanc-Mathieu R."/>
            <person name="Endo H."/>
            <person name="Kuwata A."/>
            <person name="Ogata H."/>
        </authorList>
    </citation>
    <scope>NUCLEOTIDE SEQUENCE [LARGE SCALE GENOMIC DNA]</scope>
</reference>
<evidence type="ECO:0000256" key="1">
    <source>
        <dbReference type="SAM" id="MobiDB-lite"/>
    </source>
</evidence>
<dbReference type="EMBL" id="BRYA01000288">
    <property type="protein sequence ID" value="GMI46224.1"/>
    <property type="molecule type" value="Genomic_DNA"/>
</dbReference>
<feature type="region of interest" description="Disordered" evidence="1">
    <location>
        <begin position="176"/>
        <end position="216"/>
    </location>
</feature>
<protein>
    <submittedName>
        <fullName evidence="3">Uncharacterized protein</fullName>
    </submittedName>
</protein>
<dbReference type="AlphaFoldDB" id="A0A9W7LD71"/>
<feature type="compositionally biased region" description="Polar residues" evidence="1">
    <location>
        <begin position="12"/>
        <end position="29"/>
    </location>
</feature>
<comment type="caution">
    <text evidence="3">The sequence shown here is derived from an EMBL/GenBank/DDBJ whole genome shotgun (WGS) entry which is preliminary data.</text>
</comment>
<keyword evidence="4" id="KW-1185">Reference proteome</keyword>
<sequence length="246" mass="26414">MSTFNILDEDLPQTSTSSRVPALNQTSSNKPREVTKTKNIRYRKRDSTAKGAIAPSKNYETPAQDKHVPAVVTSKKWGDIIKTPSSEQSTTQMSKLMGGYDGEEGADVVGGSPRSLEERFDEVMIVGSDQETVIMWDEGKGSKSFDDSVFRPAVTPALGDPIVPTLHHGAALTTPSPASSYLSTEEGPPVFRSPSFSTASDPGLNASPSFYDYDEDEMEDGDEWGIPFGIVGAGIVGGVAAYALWK</sequence>
<keyword evidence="2" id="KW-0812">Transmembrane</keyword>